<feature type="transmembrane region" description="Helical" evidence="1">
    <location>
        <begin position="42"/>
        <end position="60"/>
    </location>
</feature>
<keyword evidence="1" id="KW-0812">Transmembrane</keyword>
<name>A0A915DG48_9BILA</name>
<accession>A0A915DG48</accession>
<reference evidence="3" key="1">
    <citation type="submission" date="2022-11" db="UniProtKB">
        <authorList>
            <consortium name="WormBaseParasite"/>
        </authorList>
    </citation>
    <scope>IDENTIFICATION</scope>
</reference>
<dbReference type="Pfam" id="PF10321">
    <property type="entry name" value="7TM_GPCR_Srt"/>
    <property type="match status" value="1"/>
</dbReference>
<keyword evidence="1" id="KW-1133">Transmembrane helix</keyword>
<protein>
    <submittedName>
        <fullName evidence="3">Uncharacterized protein</fullName>
    </submittedName>
</protein>
<dbReference type="WBParaSite" id="jg189">
    <property type="protein sequence ID" value="jg189"/>
    <property type="gene ID" value="jg189"/>
</dbReference>
<evidence type="ECO:0000313" key="3">
    <source>
        <dbReference type="WBParaSite" id="jg189"/>
    </source>
</evidence>
<sequence>MLDTVFPSCEIHKKNYAKRTTGSKRYLILSSSRLASIFTEKILYMWLVGITIYSIVMTWYTPTMLFSGVAGGFLADPHVGYLPQDEYFMVLEQASSGYGKILDIRFWIFSIN</sequence>
<dbReference type="AlphaFoldDB" id="A0A915DG48"/>
<evidence type="ECO:0000256" key="1">
    <source>
        <dbReference type="SAM" id="Phobius"/>
    </source>
</evidence>
<proteinExistence type="predicted"/>
<organism evidence="2 3">
    <name type="scientific">Ditylenchus dipsaci</name>
    <dbReference type="NCBI Taxonomy" id="166011"/>
    <lineage>
        <taxon>Eukaryota</taxon>
        <taxon>Metazoa</taxon>
        <taxon>Ecdysozoa</taxon>
        <taxon>Nematoda</taxon>
        <taxon>Chromadorea</taxon>
        <taxon>Rhabditida</taxon>
        <taxon>Tylenchina</taxon>
        <taxon>Tylenchomorpha</taxon>
        <taxon>Sphaerularioidea</taxon>
        <taxon>Anguinidae</taxon>
        <taxon>Anguininae</taxon>
        <taxon>Ditylenchus</taxon>
    </lineage>
</organism>
<keyword evidence="2" id="KW-1185">Reference proteome</keyword>
<keyword evidence="1" id="KW-0472">Membrane</keyword>
<evidence type="ECO:0000313" key="2">
    <source>
        <dbReference type="Proteomes" id="UP000887574"/>
    </source>
</evidence>
<dbReference type="Proteomes" id="UP000887574">
    <property type="component" value="Unplaced"/>
</dbReference>
<dbReference type="InterPro" id="IPR019425">
    <property type="entry name" value="7TM_GPCR_serpentine_rcpt_Srt"/>
</dbReference>